<proteinExistence type="predicted"/>
<dbReference type="EMBL" id="LBVU01000011">
    <property type="protein sequence ID" value="KKQ91332.1"/>
    <property type="molecule type" value="Genomic_DNA"/>
</dbReference>
<protein>
    <submittedName>
        <fullName evidence="1">Uncharacterized protein</fullName>
    </submittedName>
</protein>
<gene>
    <name evidence="1" type="ORF">UT17_C0011G0007</name>
</gene>
<evidence type="ECO:0000313" key="2">
    <source>
        <dbReference type="Proteomes" id="UP000034774"/>
    </source>
</evidence>
<accession>A0A0G0LJX4</accession>
<reference evidence="1 2" key="1">
    <citation type="journal article" date="2015" name="Nature">
        <title>rRNA introns, odd ribosomes, and small enigmatic genomes across a large radiation of phyla.</title>
        <authorList>
            <person name="Brown C.T."/>
            <person name="Hug L.A."/>
            <person name="Thomas B.C."/>
            <person name="Sharon I."/>
            <person name="Castelle C.J."/>
            <person name="Singh A."/>
            <person name="Wilkins M.J."/>
            <person name="Williams K.H."/>
            <person name="Banfield J.F."/>
        </authorList>
    </citation>
    <scope>NUCLEOTIDE SEQUENCE [LARGE SCALE GENOMIC DNA]</scope>
</reference>
<dbReference type="AlphaFoldDB" id="A0A0G0LJX4"/>
<sequence>MLFHQTTKGPLFQGGMEVWCPREDSNSQVLARIEAVYPLAYEGVVPLGGIEPPSHPFQGCALPLSYKGNRKATKNNREKYCGFR</sequence>
<organism evidence="1 2">
    <name type="scientific">Candidatus Woesebacteria bacterium GW2011_GWB1_39_10</name>
    <dbReference type="NCBI Taxonomy" id="1618572"/>
    <lineage>
        <taxon>Bacteria</taxon>
        <taxon>Candidatus Woeseibacteriota</taxon>
    </lineage>
</organism>
<dbReference type="Proteomes" id="UP000034774">
    <property type="component" value="Unassembled WGS sequence"/>
</dbReference>
<evidence type="ECO:0000313" key="1">
    <source>
        <dbReference type="EMBL" id="KKQ91332.1"/>
    </source>
</evidence>
<name>A0A0G0LJX4_9BACT</name>
<comment type="caution">
    <text evidence="1">The sequence shown here is derived from an EMBL/GenBank/DDBJ whole genome shotgun (WGS) entry which is preliminary data.</text>
</comment>
<dbReference type="STRING" id="1618572.UT17_C0011G0007"/>